<dbReference type="Proteomes" id="UP000783863">
    <property type="component" value="Unassembled WGS sequence"/>
</dbReference>
<accession>A0A8J7YHS6</accession>
<gene>
    <name evidence="1" type="ORF">EGD98_19065</name>
</gene>
<proteinExistence type="predicted"/>
<dbReference type="EMBL" id="RKLQ01000005">
    <property type="protein sequence ID" value="MBX0305747.1"/>
    <property type="molecule type" value="Genomic_DNA"/>
</dbReference>
<keyword evidence="2" id="KW-1185">Reference proteome</keyword>
<comment type="caution">
    <text evidence="1">The sequence shown here is derived from an EMBL/GenBank/DDBJ whole genome shotgun (WGS) entry which is preliminary data.</text>
</comment>
<reference evidence="1" key="1">
    <citation type="submission" date="2021-06" db="EMBL/GenBank/DDBJ databases">
        <title>Halomicroarcula sp. F24A a new haloarchaeum isolated from saline soil.</title>
        <authorList>
            <person name="Duran-Viseras A."/>
            <person name="Sanchez-Porro C."/>
            <person name="Ventosa A."/>
        </authorList>
    </citation>
    <scope>NUCLEOTIDE SEQUENCE</scope>
    <source>
        <strain evidence="1">F24A</strain>
    </source>
</reference>
<protein>
    <submittedName>
        <fullName evidence="1">Uncharacterized protein</fullName>
    </submittedName>
</protein>
<evidence type="ECO:0000313" key="2">
    <source>
        <dbReference type="Proteomes" id="UP000783863"/>
    </source>
</evidence>
<dbReference type="RefSeq" id="WP_220589939.1">
    <property type="nucleotide sequence ID" value="NZ_RKLQ01000005.1"/>
</dbReference>
<organism evidence="1 2">
    <name type="scientific">Haloarcula salinisoli</name>
    <dbReference type="NCBI Taxonomy" id="2487746"/>
    <lineage>
        <taxon>Archaea</taxon>
        <taxon>Methanobacteriati</taxon>
        <taxon>Methanobacteriota</taxon>
        <taxon>Stenosarchaea group</taxon>
        <taxon>Halobacteria</taxon>
        <taxon>Halobacteriales</taxon>
        <taxon>Haloarculaceae</taxon>
        <taxon>Haloarcula</taxon>
    </lineage>
</organism>
<sequence>MCEAEPRFFIEVRGVSPSDFSANAQTPEKRDEAVALANDVHDLLREGYGKTEVTGVVPVVNPEVHERLVDR</sequence>
<dbReference type="AlphaFoldDB" id="A0A8J7YHS6"/>
<evidence type="ECO:0000313" key="1">
    <source>
        <dbReference type="EMBL" id="MBX0305747.1"/>
    </source>
</evidence>
<name>A0A8J7YHS6_9EURY</name>